<sequence>MLDSKRRNIAKLKGMDMGDDGLAVGGGHGRVARCQRQAKAVGMKEDGEAWAKQAYG</sequence>
<dbReference type="HOGENOM" id="CLU_175833_0_0_1"/>
<keyword evidence="2" id="KW-1185">Reference proteome</keyword>
<reference evidence="1" key="2">
    <citation type="submission" date="2018-05" db="EMBL/GenBank/DDBJ databases">
        <title>OmerRS3 (Oryza meridionalis Reference Sequence Version 3).</title>
        <authorList>
            <person name="Zhang J."/>
            <person name="Kudrna D."/>
            <person name="Lee S."/>
            <person name="Talag J."/>
            <person name="Welchert J."/>
            <person name="Wing R.A."/>
        </authorList>
    </citation>
    <scope>NUCLEOTIDE SEQUENCE [LARGE SCALE GENOMIC DNA]</scope>
    <source>
        <strain evidence="1">cv. OR44</strain>
    </source>
</reference>
<dbReference type="AlphaFoldDB" id="A0A0E0DZH2"/>
<organism evidence="1">
    <name type="scientific">Oryza meridionalis</name>
    <dbReference type="NCBI Taxonomy" id="40149"/>
    <lineage>
        <taxon>Eukaryota</taxon>
        <taxon>Viridiplantae</taxon>
        <taxon>Streptophyta</taxon>
        <taxon>Embryophyta</taxon>
        <taxon>Tracheophyta</taxon>
        <taxon>Spermatophyta</taxon>
        <taxon>Magnoliopsida</taxon>
        <taxon>Liliopsida</taxon>
        <taxon>Poales</taxon>
        <taxon>Poaceae</taxon>
        <taxon>BOP clade</taxon>
        <taxon>Oryzoideae</taxon>
        <taxon>Oryzeae</taxon>
        <taxon>Oryzinae</taxon>
        <taxon>Oryza</taxon>
    </lineage>
</organism>
<name>A0A0E0DZH2_9ORYZ</name>
<dbReference type="EnsemblPlants" id="OMERI06G09990.1">
    <property type="protein sequence ID" value="OMERI06G09990.1"/>
    <property type="gene ID" value="OMERI06G09990"/>
</dbReference>
<dbReference type="Proteomes" id="UP000008021">
    <property type="component" value="Chromosome 6"/>
</dbReference>
<evidence type="ECO:0000313" key="2">
    <source>
        <dbReference type="Proteomes" id="UP000008021"/>
    </source>
</evidence>
<reference evidence="1" key="1">
    <citation type="submission" date="2015-04" db="UniProtKB">
        <authorList>
            <consortium name="EnsemblPlants"/>
        </authorList>
    </citation>
    <scope>IDENTIFICATION</scope>
</reference>
<evidence type="ECO:0000313" key="1">
    <source>
        <dbReference type="EnsemblPlants" id="OMERI06G09990.1"/>
    </source>
</evidence>
<dbReference type="Gramene" id="OMERI06G09990.1">
    <property type="protein sequence ID" value="OMERI06G09990.1"/>
    <property type="gene ID" value="OMERI06G09990"/>
</dbReference>
<proteinExistence type="predicted"/>
<protein>
    <submittedName>
        <fullName evidence="1">Uncharacterized protein</fullName>
    </submittedName>
</protein>
<accession>A0A0E0DZH2</accession>